<dbReference type="OrthoDB" id="199238at2157"/>
<evidence type="ECO:0000313" key="1">
    <source>
        <dbReference type="EMBL" id="KPN31162.1"/>
    </source>
</evidence>
<dbReference type="Pfam" id="PF24366">
    <property type="entry name" value="DUF7522"/>
    <property type="match status" value="1"/>
</dbReference>
<gene>
    <name evidence="1" type="ORF">SY89_01905</name>
</gene>
<proteinExistence type="predicted"/>
<accession>A0A0P7HW05</accession>
<dbReference type="RefSeq" id="WP_054583874.1">
    <property type="nucleotide sequence ID" value="NZ_LGUC01000001.1"/>
</dbReference>
<protein>
    <submittedName>
        <fullName evidence="1">Uncharacterized protein</fullName>
    </submittedName>
</protein>
<dbReference type="AlphaFoldDB" id="A0A0P7HW05"/>
<keyword evidence="2" id="KW-1185">Reference proteome</keyword>
<organism evidence="1 2">
    <name type="scientific">Halolamina pelagica</name>
    <dbReference type="NCBI Taxonomy" id="699431"/>
    <lineage>
        <taxon>Archaea</taxon>
        <taxon>Methanobacteriati</taxon>
        <taxon>Methanobacteriota</taxon>
        <taxon>Stenosarchaea group</taxon>
        <taxon>Halobacteria</taxon>
        <taxon>Halobacteriales</taxon>
        <taxon>Haloferacaceae</taxon>
    </lineage>
</organism>
<reference evidence="2" key="1">
    <citation type="submission" date="2013-11" db="EMBL/GenBank/DDBJ databases">
        <authorList>
            <person name="Hoang H.T."/>
            <person name="Killian M.L."/>
            <person name="Madson D.M."/>
            <person name="Arruda P.H.E."/>
            <person name="Sun D."/>
            <person name="Schwartz K.J."/>
            <person name="Yoon K."/>
        </authorList>
    </citation>
    <scope>NUCLEOTIDE SEQUENCE [LARGE SCALE GENOMIC DNA]</scope>
    <source>
        <strain evidence="2">CDK2</strain>
    </source>
</reference>
<dbReference type="EMBL" id="LGUC01000001">
    <property type="protein sequence ID" value="KPN31162.1"/>
    <property type="molecule type" value="Genomic_DNA"/>
</dbReference>
<comment type="caution">
    <text evidence="1">The sequence shown here is derived from an EMBL/GenBank/DDBJ whole genome shotgun (WGS) entry which is preliminary data.</text>
</comment>
<evidence type="ECO:0000313" key="2">
    <source>
        <dbReference type="Proteomes" id="UP000050535"/>
    </source>
</evidence>
<dbReference type="Proteomes" id="UP000050535">
    <property type="component" value="Unassembled WGS sequence"/>
</dbReference>
<sequence length="126" mass="13894">MSELAAEPIHTALADRLGTALRGVIVYDGKRIDESLRADVAAQYSESEIRSFVDNSIVHQLDAPTVEESFRLGSLEAVVRTFERSWVARVADGAKRGCLFSVERDDNVSMAAVEDGIDIVQNELRK</sequence>
<name>A0A0P7HW05_9EURY</name>
<dbReference type="InterPro" id="IPR055944">
    <property type="entry name" value="DUF7522"/>
</dbReference>
<dbReference type="STRING" id="699431.SY89_01905"/>